<protein>
    <recommendedName>
        <fullName evidence="2">B box-type domain-containing protein</fullName>
    </recommendedName>
</protein>
<keyword evidence="4" id="KW-1185">Reference proteome</keyword>
<dbReference type="Proteomes" id="UP001217089">
    <property type="component" value="Unassembled WGS sequence"/>
</dbReference>
<sequence>MYFHVCTHPVAHVWQITEMVSSTALCVKKSTKIEGKTSDLFPLDPSRKHIVDCYLVHRKPENITCDQCTEGQSSATSRCKECGDFLCSACADVHQKTKLTKNHNVLTLNKLKSSSVEDFRNVQTCQVSGHEGQPFTHYCCSPNCEKPICNIQSNILDIRQLTEQTKGVADKIQIELKKLGQNEKQIANEIENVFRAHQEALEKRKLELRDNVSHTVAKKRQILETQLKSIEKEVLKLDQVCKFSDEHFSNSDASEFLQMKGSIQSRINKLTEQTTVNEPYQNGDITFDQSTNKFNYQEYARQIGFICSSSAYLPNTRVQIYDVEVGQEQVCLKITFYDYQNRPLKESGMDINAEIKEESGKITKAPIKDFTESELCYKVFVRPTHIGELTALVSVKGKPLRNTGYHIRVVKSGITAADDRKNLNRQKQRRTSYCKYFSFLIFYY</sequence>
<keyword evidence="1" id="KW-0862">Zinc</keyword>
<evidence type="ECO:0000256" key="1">
    <source>
        <dbReference type="PROSITE-ProRule" id="PRU00024"/>
    </source>
</evidence>
<organism evidence="3 4">
    <name type="scientific">Tegillarca granosa</name>
    <name type="common">Malaysian cockle</name>
    <name type="synonym">Anadara granosa</name>
    <dbReference type="NCBI Taxonomy" id="220873"/>
    <lineage>
        <taxon>Eukaryota</taxon>
        <taxon>Metazoa</taxon>
        <taxon>Spiralia</taxon>
        <taxon>Lophotrochozoa</taxon>
        <taxon>Mollusca</taxon>
        <taxon>Bivalvia</taxon>
        <taxon>Autobranchia</taxon>
        <taxon>Pteriomorphia</taxon>
        <taxon>Arcoida</taxon>
        <taxon>Arcoidea</taxon>
        <taxon>Arcidae</taxon>
        <taxon>Tegillarca</taxon>
    </lineage>
</organism>
<keyword evidence="1" id="KW-0479">Metal-binding</keyword>
<dbReference type="EMBL" id="JARBDR010000640">
    <property type="protein sequence ID" value="KAJ8310019.1"/>
    <property type="molecule type" value="Genomic_DNA"/>
</dbReference>
<evidence type="ECO:0000313" key="4">
    <source>
        <dbReference type="Proteomes" id="UP001217089"/>
    </source>
</evidence>
<comment type="caution">
    <text evidence="3">The sequence shown here is derived from an EMBL/GenBank/DDBJ whole genome shotgun (WGS) entry which is preliminary data.</text>
</comment>
<feature type="domain" description="B box-type" evidence="2">
    <location>
        <begin position="60"/>
        <end position="108"/>
    </location>
</feature>
<dbReference type="PANTHER" id="PTHR25462:SF296">
    <property type="entry name" value="MEIOTIC P26, ISOFORM F"/>
    <property type="match status" value="1"/>
</dbReference>
<dbReference type="InterPro" id="IPR047153">
    <property type="entry name" value="TRIM45/56/19-like"/>
</dbReference>
<dbReference type="InterPro" id="IPR000315">
    <property type="entry name" value="Znf_B-box"/>
</dbReference>
<reference evidence="3 4" key="1">
    <citation type="submission" date="2022-12" db="EMBL/GenBank/DDBJ databases">
        <title>Chromosome-level genome of Tegillarca granosa.</title>
        <authorList>
            <person name="Kim J."/>
        </authorList>
    </citation>
    <scope>NUCLEOTIDE SEQUENCE [LARGE SCALE GENOMIC DNA]</scope>
    <source>
        <strain evidence="3">Teg-2019</strain>
        <tissue evidence="3">Adductor muscle</tissue>
    </source>
</reference>
<evidence type="ECO:0000313" key="3">
    <source>
        <dbReference type="EMBL" id="KAJ8310019.1"/>
    </source>
</evidence>
<dbReference type="PANTHER" id="PTHR25462">
    <property type="entry name" value="BONUS, ISOFORM C-RELATED"/>
    <property type="match status" value="1"/>
</dbReference>
<accession>A0ABQ9EY59</accession>
<gene>
    <name evidence="3" type="ORF">KUTeg_011884</name>
</gene>
<evidence type="ECO:0000259" key="2">
    <source>
        <dbReference type="PROSITE" id="PS50119"/>
    </source>
</evidence>
<proteinExistence type="predicted"/>
<dbReference type="PROSITE" id="PS50119">
    <property type="entry name" value="ZF_BBOX"/>
    <property type="match status" value="1"/>
</dbReference>
<name>A0ABQ9EY59_TEGGR</name>
<keyword evidence="1" id="KW-0863">Zinc-finger</keyword>